<dbReference type="RefSeq" id="WP_187244892.1">
    <property type="nucleotide sequence ID" value="NZ_BAAAOK010000001.1"/>
</dbReference>
<evidence type="ECO:0000313" key="2">
    <source>
        <dbReference type="EMBL" id="MBC6467886.1"/>
    </source>
</evidence>
<keyword evidence="1" id="KW-0472">Membrane</keyword>
<reference evidence="2 3" key="1">
    <citation type="submission" date="2020-06" db="EMBL/GenBank/DDBJ databases">
        <title>Actinomadura xiongansis sp. nov., isolated from soil of Baiyangdian.</title>
        <authorList>
            <person name="Zhang X."/>
        </authorList>
    </citation>
    <scope>NUCLEOTIDE SEQUENCE [LARGE SCALE GENOMIC DNA]</scope>
    <source>
        <strain evidence="2 3">HBUM206468</strain>
    </source>
</reference>
<dbReference type="EMBL" id="JABVEC010000015">
    <property type="protein sequence ID" value="MBC6467886.1"/>
    <property type="molecule type" value="Genomic_DNA"/>
</dbReference>
<evidence type="ECO:0000256" key="1">
    <source>
        <dbReference type="SAM" id="Phobius"/>
    </source>
</evidence>
<dbReference type="Proteomes" id="UP000805614">
    <property type="component" value="Unassembled WGS sequence"/>
</dbReference>
<feature type="transmembrane region" description="Helical" evidence="1">
    <location>
        <begin position="56"/>
        <end position="89"/>
    </location>
</feature>
<organism evidence="2 3">
    <name type="scientific">Actinomadura alba</name>
    <dbReference type="NCBI Taxonomy" id="406431"/>
    <lineage>
        <taxon>Bacteria</taxon>
        <taxon>Bacillati</taxon>
        <taxon>Actinomycetota</taxon>
        <taxon>Actinomycetes</taxon>
        <taxon>Streptosporangiales</taxon>
        <taxon>Thermomonosporaceae</taxon>
        <taxon>Actinomadura</taxon>
    </lineage>
</organism>
<gene>
    <name evidence="2" type="ORF">HKK74_20660</name>
</gene>
<proteinExistence type="predicted"/>
<feature type="transmembrane region" description="Helical" evidence="1">
    <location>
        <begin position="20"/>
        <end position="44"/>
    </location>
</feature>
<accession>A0ABR7LSV8</accession>
<evidence type="ECO:0000313" key="3">
    <source>
        <dbReference type="Proteomes" id="UP000805614"/>
    </source>
</evidence>
<feature type="transmembrane region" description="Helical" evidence="1">
    <location>
        <begin position="149"/>
        <end position="171"/>
    </location>
</feature>
<feature type="transmembrane region" description="Helical" evidence="1">
    <location>
        <begin position="249"/>
        <end position="273"/>
    </location>
</feature>
<keyword evidence="1" id="KW-1133">Transmembrane helix</keyword>
<feature type="transmembrane region" description="Helical" evidence="1">
    <location>
        <begin position="177"/>
        <end position="197"/>
    </location>
</feature>
<keyword evidence="3" id="KW-1185">Reference proteome</keyword>
<feature type="transmembrane region" description="Helical" evidence="1">
    <location>
        <begin position="109"/>
        <end position="142"/>
    </location>
</feature>
<keyword evidence="1" id="KW-0812">Transmembrane</keyword>
<protein>
    <submittedName>
        <fullName evidence="2">ABC transporter permease subunit</fullName>
    </submittedName>
</protein>
<name>A0ABR7LSV8_9ACTN</name>
<sequence length="279" mass="27757">MRHAMAAEALLLRKRLAPFVVGGGWVVMVVGFGFGVPYIVYATLDPVKQAADRAELLATLLPAAAHTTAAGSYPLFGGAIMLILGVLITGSEYRWGTWPARLSQGPGRAGVVLAKVLVGTAAVVLIATAALAASLVASIVVASVEGRSLTWPAASAIATALGATVFISVAWMSVGAALAVIFRGVGAALGAGLLWTLGLENALSGLAGVVPALEPVRAILLGPASGSLVAALGVPSLSEGGAVGVAAYMSAPAACAVLSGYIVAGVALATVLIRRRDIT</sequence>
<comment type="caution">
    <text evidence="2">The sequence shown here is derived from an EMBL/GenBank/DDBJ whole genome shotgun (WGS) entry which is preliminary data.</text>
</comment>